<dbReference type="RefSeq" id="WP_131239484.1">
    <property type="nucleotide sequence ID" value="NZ_SJTH01000098.1"/>
</dbReference>
<organism evidence="1 2">
    <name type="scientific">Cytobacillus praedii</name>
    <dbReference type="NCBI Taxonomy" id="1742358"/>
    <lineage>
        <taxon>Bacteria</taxon>
        <taxon>Bacillati</taxon>
        <taxon>Bacillota</taxon>
        <taxon>Bacilli</taxon>
        <taxon>Bacillales</taxon>
        <taxon>Bacillaceae</taxon>
        <taxon>Cytobacillus</taxon>
    </lineage>
</organism>
<dbReference type="AlphaFoldDB" id="A0A4R1ASU9"/>
<proteinExistence type="predicted"/>
<reference evidence="1 2" key="1">
    <citation type="submission" date="2019-03" db="EMBL/GenBank/DDBJ databases">
        <authorList>
            <person name="Jensen L."/>
            <person name="Storgaard J."/>
            <person name="Sulaj E."/>
            <person name="Schramm A."/>
            <person name="Marshall I.P.G."/>
        </authorList>
    </citation>
    <scope>NUCLEOTIDE SEQUENCE [LARGE SCALE GENOMIC DNA]</scope>
    <source>
        <strain evidence="1 2">2017H2G3</strain>
    </source>
</reference>
<protein>
    <submittedName>
        <fullName evidence="1">Uncharacterized protein</fullName>
    </submittedName>
</protein>
<accession>A0A4R1ASU9</accession>
<evidence type="ECO:0000313" key="1">
    <source>
        <dbReference type="EMBL" id="TCJ00952.1"/>
    </source>
</evidence>
<keyword evidence="2" id="KW-1185">Reference proteome</keyword>
<name>A0A4R1ASU9_9BACI</name>
<gene>
    <name evidence="1" type="ORF">E0Y62_26340</name>
</gene>
<evidence type="ECO:0000313" key="2">
    <source>
        <dbReference type="Proteomes" id="UP000293846"/>
    </source>
</evidence>
<dbReference type="Proteomes" id="UP000293846">
    <property type="component" value="Unassembled WGS sequence"/>
</dbReference>
<sequence length="60" mass="6834">MSVKIEVRLLIDSGCESIDEAIQKFDEIEFETGNLAINTLTSKSKAKVLDYFTTKYIDEE</sequence>
<dbReference type="EMBL" id="SJTH01000098">
    <property type="protein sequence ID" value="TCJ00952.1"/>
    <property type="molecule type" value="Genomic_DNA"/>
</dbReference>
<comment type="caution">
    <text evidence="1">The sequence shown here is derived from an EMBL/GenBank/DDBJ whole genome shotgun (WGS) entry which is preliminary data.</text>
</comment>